<evidence type="ECO:0000313" key="1">
    <source>
        <dbReference type="EMBL" id="NLS14565.1"/>
    </source>
</evidence>
<comment type="caution">
    <text evidence="1">The sequence shown here is derived from an EMBL/GenBank/DDBJ whole genome shotgun (WGS) entry which is preliminary data.</text>
</comment>
<keyword evidence="1" id="KW-0347">Helicase</keyword>
<dbReference type="AlphaFoldDB" id="A0A7X8TTL7"/>
<dbReference type="EMBL" id="JABAIK010000023">
    <property type="protein sequence ID" value="NLS14565.1"/>
    <property type="molecule type" value="Genomic_DNA"/>
</dbReference>
<evidence type="ECO:0000313" key="2">
    <source>
        <dbReference type="Proteomes" id="UP000535589"/>
    </source>
</evidence>
<name>A0A7X8TTL7_9VIBR</name>
<accession>A0A7X8TTL7</accession>
<reference evidence="1 2" key="1">
    <citation type="submission" date="2020-04" db="EMBL/GenBank/DDBJ databases">
        <title>Vibrio sp. SM6, a novel species isolated from seawater.</title>
        <authorList>
            <person name="Wang X."/>
        </authorList>
    </citation>
    <scope>NUCLEOTIDE SEQUENCE [LARGE SCALE GENOMIC DNA]</scope>
    <source>
        <strain evidence="1 2">SM6</strain>
    </source>
</reference>
<protein>
    <submittedName>
        <fullName evidence="1">RNA helicase</fullName>
    </submittedName>
</protein>
<gene>
    <name evidence="1" type="ORF">HGP28_17020</name>
</gene>
<proteinExistence type="predicted"/>
<keyword evidence="2" id="KW-1185">Reference proteome</keyword>
<sequence length="57" mass="6498">MSTAVQFEHSCAYEIRYFENGEMQTMTVFAPSKQAAHEAYLQAGKFNCDLFSIRPDS</sequence>
<keyword evidence="1" id="KW-0547">Nucleotide-binding</keyword>
<keyword evidence="1" id="KW-0378">Hydrolase</keyword>
<dbReference type="RefSeq" id="WP_168837660.1">
    <property type="nucleotide sequence ID" value="NZ_JABAIK010000023.1"/>
</dbReference>
<dbReference type="GO" id="GO:0004386">
    <property type="term" value="F:helicase activity"/>
    <property type="evidence" value="ECO:0007669"/>
    <property type="project" value="UniProtKB-KW"/>
</dbReference>
<dbReference type="Proteomes" id="UP000535589">
    <property type="component" value="Unassembled WGS sequence"/>
</dbReference>
<keyword evidence="1" id="KW-0067">ATP-binding</keyword>
<organism evidence="1 2">
    <name type="scientific">Vibrio agarilyticus</name>
    <dbReference type="NCBI Taxonomy" id="2726741"/>
    <lineage>
        <taxon>Bacteria</taxon>
        <taxon>Pseudomonadati</taxon>
        <taxon>Pseudomonadota</taxon>
        <taxon>Gammaproteobacteria</taxon>
        <taxon>Vibrionales</taxon>
        <taxon>Vibrionaceae</taxon>
        <taxon>Vibrio</taxon>
    </lineage>
</organism>